<dbReference type="EMBL" id="JAIVGD010000019">
    <property type="protein sequence ID" value="KAH0750623.1"/>
    <property type="molecule type" value="Genomic_DNA"/>
</dbReference>
<keyword evidence="2" id="KW-1185">Reference proteome</keyword>
<name>A0ABQ7UNY3_SOLTU</name>
<organism evidence="1 2">
    <name type="scientific">Solanum tuberosum</name>
    <name type="common">Potato</name>
    <dbReference type="NCBI Taxonomy" id="4113"/>
    <lineage>
        <taxon>Eukaryota</taxon>
        <taxon>Viridiplantae</taxon>
        <taxon>Streptophyta</taxon>
        <taxon>Embryophyta</taxon>
        <taxon>Tracheophyta</taxon>
        <taxon>Spermatophyta</taxon>
        <taxon>Magnoliopsida</taxon>
        <taxon>eudicotyledons</taxon>
        <taxon>Gunneridae</taxon>
        <taxon>Pentapetalae</taxon>
        <taxon>asterids</taxon>
        <taxon>lamiids</taxon>
        <taxon>Solanales</taxon>
        <taxon>Solanaceae</taxon>
        <taxon>Solanoideae</taxon>
        <taxon>Solaneae</taxon>
        <taxon>Solanum</taxon>
    </lineage>
</organism>
<comment type="caution">
    <text evidence="1">The sequence shown here is derived from an EMBL/GenBank/DDBJ whole genome shotgun (WGS) entry which is preliminary data.</text>
</comment>
<protein>
    <submittedName>
        <fullName evidence="1">Uncharacterized protein</fullName>
    </submittedName>
</protein>
<proteinExistence type="predicted"/>
<evidence type="ECO:0000313" key="2">
    <source>
        <dbReference type="Proteomes" id="UP000826656"/>
    </source>
</evidence>
<gene>
    <name evidence="1" type="ORF">KY290_029855</name>
</gene>
<dbReference type="Proteomes" id="UP000826656">
    <property type="component" value="Unassembled WGS sequence"/>
</dbReference>
<reference evidence="1 2" key="1">
    <citation type="journal article" date="2021" name="bioRxiv">
        <title>Chromosome-scale and haplotype-resolved genome assembly of a tetraploid potato cultivar.</title>
        <authorList>
            <person name="Sun H."/>
            <person name="Jiao W.-B."/>
            <person name="Krause K."/>
            <person name="Campoy J.A."/>
            <person name="Goel M."/>
            <person name="Folz-Donahue K."/>
            <person name="Kukat C."/>
            <person name="Huettel B."/>
            <person name="Schneeberger K."/>
        </authorList>
    </citation>
    <scope>NUCLEOTIDE SEQUENCE [LARGE SCALE GENOMIC DNA]</scope>
    <source>
        <strain evidence="1">SolTubOtavaFocal</strain>
        <tissue evidence="1">Leaves</tissue>
    </source>
</reference>
<sequence length="104" mass="11530">MVLDERIQIPHYAVGWGESCSAKLGVQCSIGPSLADRSRVELALLPRLSLTRLSRTQSLFEFGILFRGLSISRSFDGHKEIVLVATTKPIEQGFAPQQVYKQGK</sequence>
<accession>A0ABQ7UNY3</accession>
<evidence type="ECO:0000313" key="1">
    <source>
        <dbReference type="EMBL" id="KAH0750623.1"/>
    </source>
</evidence>